<feature type="compositionally biased region" description="Polar residues" evidence="1">
    <location>
        <begin position="64"/>
        <end position="96"/>
    </location>
</feature>
<sequence>MATSFSLARHYTNLETELAGMQRRRPATAGFGAIHSDGRPLMNPSNMASFNFMSSEDIAMPNSLADSLTSPSDYSGLSKSATGSPSGTPNWDQSSLGMVMDARTGSSPAQMAGDSYFSTRT</sequence>
<evidence type="ECO:0000313" key="2">
    <source>
        <dbReference type="EMBL" id="CRK34026.1"/>
    </source>
</evidence>
<feature type="non-terminal residue" evidence="2">
    <location>
        <position position="121"/>
    </location>
</feature>
<reference evidence="2 3" key="1">
    <citation type="submission" date="2015-05" db="EMBL/GenBank/DDBJ databases">
        <authorList>
            <person name="Wang D.B."/>
            <person name="Wang M."/>
        </authorList>
    </citation>
    <scope>NUCLEOTIDE SEQUENCE [LARGE SCALE GENOMIC DNA]</scope>
    <source>
        <strain evidence="2">VL1</strain>
    </source>
</reference>
<keyword evidence="3" id="KW-1185">Reference proteome</keyword>
<proteinExistence type="predicted"/>
<dbReference type="Proteomes" id="UP000044602">
    <property type="component" value="Unassembled WGS sequence"/>
</dbReference>
<gene>
    <name evidence="2" type="ORF">BN1708_019372</name>
</gene>
<dbReference type="EMBL" id="CVQH01022778">
    <property type="protein sequence ID" value="CRK34026.1"/>
    <property type="molecule type" value="Genomic_DNA"/>
</dbReference>
<protein>
    <submittedName>
        <fullName evidence="2">Uncharacterized protein</fullName>
    </submittedName>
</protein>
<dbReference type="STRING" id="100787.A0A0G4MID1"/>
<accession>A0A0G4MID1</accession>
<name>A0A0G4MID1_VERLO</name>
<evidence type="ECO:0000256" key="1">
    <source>
        <dbReference type="SAM" id="MobiDB-lite"/>
    </source>
</evidence>
<dbReference type="AlphaFoldDB" id="A0A0G4MID1"/>
<feature type="region of interest" description="Disordered" evidence="1">
    <location>
        <begin position="62"/>
        <end position="121"/>
    </location>
</feature>
<organism evidence="2 3">
    <name type="scientific">Verticillium longisporum</name>
    <name type="common">Verticillium dahliae var. longisporum</name>
    <dbReference type="NCBI Taxonomy" id="100787"/>
    <lineage>
        <taxon>Eukaryota</taxon>
        <taxon>Fungi</taxon>
        <taxon>Dikarya</taxon>
        <taxon>Ascomycota</taxon>
        <taxon>Pezizomycotina</taxon>
        <taxon>Sordariomycetes</taxon>
        <taxon>Hypocreomycetidae</taxon>
        <taxon>Glomerellales</taxon>
        <taxon>Plectosphaerellaceae</taxon>
        <taxon>Verticillium</taxon>
    </lineage>
</organism>
<evidence type="ECO:0000313" key="3">
    <source>
        <dbReference type="Proteomes" id="UP000044602"/>
    </source>
</evidence>